<comment type="subunit">
    <text evidence="5">Monomer.</text>
</comment>
<keyword evidence="4 5" id="KW-0378">Hydrolase</keyword>
<organism evidence="7 8">
    <name type="scientific">Dyella japonica A8</name>
    <dbReference type="NCBI Taxonomy" id="1217721"/>
    <lineage>
        <taxon>Bacteria</taxon>
        <taxon>Pseudomonadati</taxon>
        <taxon>Pseudomonadota</taxon>
        <taxon>Gammaproteobacteria</taxon>
        <taxon>Lysobacterales</taxon>
        <taxon>Rhodanobacteraceae</taxon>
        <taxon>Dyella</taxon>
    </lineage>
</organism>
<reference evidence="7 8" key="1">
    <citation type="submission" date="2014-07" db="EMBL/GenBank/DDBJ databases">
        <title>Complete Genome Sequence of Dyella japonica Strain A8 Isolated from Malaysian Tropical Soil.</title>
        <authorList>
            <person name="Hui R.K.H."/>
            <person name="Chen J.-W."/>
            <person name="Chan K.-G."/>
            <person name="Leung F.C.C."/>
        </authorList>
    </citation>
    <scope>NUCLEOTIDE SEQUENCE [LARGE SCALE GENOMIC DNA]</scope>
    <source>
        <strain evidence="7 8">A8</strain>
    </source>
</reference>
<sequence>MNLHIETHGHGEIPVVILHGWAMHGGMMEPLCEVLADRCTMHVVDLPGHGYSRDSTLSLEPSVCAEAIARMTPEAIWIGWSLGGLIAMTAALEHPHHVRGLGVIDGTPKFSRGEDWPHGSDPKLVRQLATDLETDYHGTLERFIALEAMGSRDPMAEVRHLRALIFQRGEPNLRVLQEGIRILETTDRRAELAGLSVPSAWIVGHRDRIVPPAAMAWSAEQAHGSYTEIAHAGHAPFFGYAGDVANALTPVLDSFR</sequence>
<dbReference type="AlphaFoldDB" id="A0A075JXM8"/>
<comment type="subcellular location">
    <subcellularLocation>
        <location evidence="5">Cytoplasm</location>
    </subcellularLocation>
</comment>
<name>A0A075JXM8_9GAMM</name>
<dbReference type="Gene3D" id="3.40.50.1820">
    <property type="entry name" value="alpha/beta hydrolase"/>
    <property type="match status" value="1"/>
</dbReference>
<accession>A0A075JXM8</accession>
<dbReference type="InterPro" id="IPR000073">
    <property type="entry name" value="AB_hydrolase_1"/>
</dbReference>
<keyword evidence="3 5" id="KW-0093">Biotin biosynthesis</keyword>
<dbReference type="PANTHER" id="PTHR43194:SF5">
    <property type="entry name" value="PIMELOYL-[ACYL-CARRIER PROTEIN] METHYL ESTER ESTERASE"/>
    <property type="match status" value="1"/>
</dbReference>
<comment type="function">
    <text evidence="5">The physiological role of BioH is to remove the methyl group introduced by BioC when the pimeloyl moiety is complete. It allows to synthesize pimeloyl-ACP via the fatty acid synthetic pathway through the hydrolysis of the ester bonds of pimeloyl-ACP esters.</text>
</comment>
<dbReference type="KEGG" id="dja:HY57_02670"/>
<dbReference type="InterPro" id="IPR029058">
    <property type="entry name" value="AB_hydrolase_fold"/>
</dbReference>
<dbReference type="EC" id="3.1.1.85" evidence="5"/>
<feature type="domain" description="AB hydrolase-1" evidence="6">
    <location>
        <begin position="14"/>
        <end position="238"/>
    </location>
</feature>
<evidence type="ECO:0000256" key="1">
    <source>
        <dbReference type="ARBA" id="ARBA00022487"/>
    </source>
</evidence>
<feature type="binding site" evidence="5">
    <location>
        <position position="234"/>
    </location>
    <ligand>
        <name>substrate</name>
    </ligand>
</feature>
<dbReference type="InterPro" id="IPR050228">
    <property type="entry name" value="Carboxylesterase_BioH"/>
</dbReference>
<proteinExistence type="inferred from homology"/>
<dbReference type="NCBIfam" id="TIGR01738">
    <property type="entry name" value="bioH"/>
    <property type="match status" value="1"/>
</dbReference>
<keyword evidence="8" id="KW-1185">Reference proteome</keyword>
<dbReference type="GO" id="GO:0090499">
    <property type="term" value="F:pimelyl-[acyl-carrier protein] methyl ester esterase activity"/>
    <property type="evidence" value="ECO:0007669"/>
    <property type="project" value="UniProtKB-EC"/>
</dbReference>
<feature type="binding site" evidence="5">
    <location>
        <begin position="81"/>
        <end position="82"/>
    </location>
    <ligand>
        <name>substrate</name>
    </ligand>
</feature>
<dbReference type="HOGENOM" id="CLU_020336_12_2_6"/>
<feature type="binding site" evidence="5">
    <location>
        <position position="21"/>
    </location>
    <ligand>
        <name>substrate</name>
    </ligand>
</feature>
<evidence type="ECO:0000256" key="2">
    <source>
        <dbReference type="ARBA" id="ARBA00022490"/>
    </source>
</evidence>
<dbReference type="SUPFAM" id="SSF53474">
    <property type="entry name" value="alpha/beta-Hydrolases"/>
    <property type="match status" value="1"/>
</dbReference>
<keyword evidence="2 5" id="KW-0963">Cytoplasm</keyword>
<dbReference type="GO" id="GO:0009102">
    <property type="term" value="P:biotin biosynthetic process"/>
    <property type="evidence" value="ECO:0007669"/>
    <property type="project" value="UniProtKB-UniRule"/>
</dbReference>
<dbReference type="PATRIC" id="fig|1217721.7.peg.570"/>
<evidence type="ECO:0000313" key="8">
    <source>
        <dbReference type="Proteomes" id="UP000027987"/>
    </source>
</evidence>
<comment type="caution">
    <text evidence="5">Lacks conserved residue(s) required for the propagation of feature annotation.</text>
</comment>
<keyword evidence="1 5" id="KW-0719">Serine esterase</keyword>
<comment type="pathway">
    <text evidence="5">Cofactor biosynthesis; biotin biosynthesis.</text>
</comment>
<dbReference type="OrthoDB" id="9780744at2"/>
<evidence type="ECO:0000256" key="3">
    <source>
        <dbReference type="ARBA" id="ARBA00022756"/>
    </source>
</evidence>
<evidence type="ECO:0000259" key="6">
    <source>
        <dbReference type="Pfam" id="PF00561"/>
    </source>
</evidence>
<comment type="catalytic activity">
    <reaction evidence="5">
        <text>6-carboxyhexanoyl-[ACP] methyl ester + H2O = 6-carboxyhexanoyl-[ACP] + methanol + H(+)</text>
        <dbReference type="Rhea" id="RHEA:42700"/>
        <dbReference type="Rhea" id="RHEA-COMP:9955"/>
        <dbReference type="Rhea" id="RHEA-COMP:10186"/>
        <dbReference type="ChEBI" id="CHEBI:15377"/>
        <dbReference type="ChEBI" id="CHEBI:15378"/>
        <dbReference type="ChEBI" id="CHEBI:17790"/>
        <dbReference type="ChEBI" id="CHEBI:78846"/>
        <dbReference type="ChEBI" id="CHEBI:82735"/>
        <dbReference type="EC" id="3.1.1.85"/>
    </reaction>
</comment>
<dbReference type="PANTHER" id="PTHR43194">
    <property type="entry name" value="HYDROLASE ALPHA/BETA FOLD FAMILY"/>
    <property type="match status" value="1"/>
</dbReference>
<comment type="similarity">
    <text evidence="5">Belongs to the AB hydrolase superfamily. Carboxylesterase BioH family.</text>
</comment>
<feature type="active site" evidence="5">
    <location>
        <position position="234"/>
    </location>
</feature>
<evidence type="ECO:0000256" key="5">
    <source>
        <dbReference type="HAMAP-Rule" id="MF_01260"/>
    </source>
</evidence>
<dbReference type="HAMAP" id="MF_01260">
    <property type="entry name" value="Carboxylester"/>
    <property type="match status" value="1"/>
</dbReference>
<dbReference type="InterPro" id="IPR010076">
    <property type="entry name" value="BioH"/>
</dbReference>
<dbReference type="RefSeq" id="WP_019465745.1">
    <property type="nucleotide sequence ID" value="NZ_ALOY01000162.1"/>
</dbReference>
<feature type="active site" description="Nucleophile" evidence="5">
    <location>
        <position position="81"/>
    </location>
</feature>
<dbReference type="Pfam" id="PF00561">
    <property type="entry name" value="Abhydrolase_1"/>
    <property type="match status" value="1"/>
</dbReference>
<dbReference type="EMBL" id="CP008884">
    <property type="protein sequence ID" value="AIF46232.1"/>
    <property type="molecule type" value="Genomic_DNA"/>
</dbReference>
<dbReference type="STRING" id="1217721.HY57_02670"/>
<evidence type="ECO:0000256" key="4">
    <source>
        <dbReference type="ARBA" id="ARBA00022801"/>
    </source>
</evidence>
<evidence type="ECO:0000313" key="7">
    <source>
        <dbReference type="EMBL" id="AIF46232.1"/>
    </source>
</evidence>
<dbReference type="Proteomes" id="UP000027987">
    <property type="component" value="Chromosome"/>
</dbReference>
<dbReference type="GO" id="GO:0005737">
    <property type="term" value="C:cytoplasm"/>
    <property type="evidence" value="ECO:0007669"/>
    <property type="project" value="UniProtKB-SubCell"/>
</dbReference>
<feature type="active site" evidence="5">
    <location>
        <position position="207"/>
    </location>
</feature>
<protein>
    <recommendedName>
        <fullName evidence="5">Pimeloyl-[acyl-carrier protein] methyl ester esterase</fullName>
        <ecNumber evidence="5">3.1.1.85</ecNumber>
    </recommendedName>
    <alternativeName>
        <fullName evidence="5">Biotin synthesis protein BioH</fullName>
    </alternativeName>
    <alternativeName>
        <fullName evidence="5">Carboxylesterase BioH</fullName>
    </alternativeName>
</protein>
<gene>
    <name evidence="5" type="primary">bioH</name>
    <name evidence="7" type="ORF">HY57_02670</name>
</gene>